<gene>
    <name evidence="2" type="ORF">FIE12Z_1790</name>
</gene>
<keyword evidence="1" id="KW-0732">Signal</keyword>
<reference evidence="2 3" key="1">
    <citation type="journal article" date="2018" name="PLoS Pathog.">
        <title>Evolution of structural diversity of trichothecenes, a family of toxins produced by plant pathogenic and entomopathogenic fungi.</title>
        <authorList>
            <person name="Proctor R.H."/>
            <person name="McCormick S.P."/>
            <person name="Kim H.S."/>
            <person name="Cardoza R.E."/>
            <person name="Stanley A.M."/>
            <person name="Lindo L."/>
            <person name="Kelly A."/>
            <person name="Brown D.W."/>
            <person name="Lee T."/>
            <person name="Vaughan M.M."/>
            <person name="Alexander N.J."/>
            <person name="Busman M."/>
            <person name="Gutierrez S."/>
        </authorList>
    </citation>
    <scope>NUCLEOTIDE SEQUENCE [LARGE SCALE GENOMIC DNA]</scope>
    <source>
        <strain evidence="2 3">NRRL 13405</strain>
    </source>
</reference>
<comment type="caution">
    <text evidence="2">The sequence shown here is derived from an EMBL/GenBank/DDBJ whole genome shotgun (WGS) entry which is preliminary data.</text>
</comment>
<evidence type="ECO:0000256" key="1">
    <source>
        <dbReference type="SAM" id="SignalP"/>
    </source>
</evidence>
<evidence type="ECO:0000313" key="3">
    <source>
        <dbReference type="Proteomes" id="UP000265631"/>
    </source>
</evidence>
<feature type="chain" id="PRO_5017291052" description="Secreted protein" evidence="1">
    <location>
        <begin position="21"/>
        <end position="150"/>
    </location>
</feature>
<dbReference type="EMBL" id="PXXK01000033">
    <property type="protein sequence ID" value="RFN54043.1"/>
    <property type="molecule type" value="Genomic_DNA"/>
</dbReference>
<dbReference type="AlphaFoldDB" id="A0A395N2K7"/>
<protein>
    <recommendedName>
        <fullName evidence="4">Secreted protein</fullName>
    </recommendedName>
</protein>
<name>A0A395N2K7_9HYPO</name>
<organism evidence="2 3">
    <name type="scientific">Fusarium flagelliforme</name>
    <dbReference type="NCBI Taxonomy" id="2675880"/>
    <lineage>
        <taxon>Eukaryota</taxon>
        <taxon>Fungi</taxon>
        <taxon>Dikarya</taxon>
        <taxon>Ascomycota</taxon>
        <taxon>Pezizomycotina</taxon>
        <taxon>Sordariomycetes</taxon>
        <taxon>Hypocreomycetidae</taxon>
        <taxon>Hypocreales</taxon>
        <taxon>Nectriaceae</taxon>
        <taxon>Fusarium</taxon>
        <taxon>Fusarium incarnatum-equiseti species complex</taxon>
    </lineage>
</organism>
<feature type="signal peptide" evidence="1">
    <location>
        <begin position="1"/>
        <end position="20"/>
    </location>
</feature>
<proteinExistence type="predicted"/>
<accession>A0A395N2K7</accession>
<dbReference type="Proteomes" id="UP000265631">
    <property type="component" value="Unassembled WGS sequence"/>
</dbReference>
<evidence type="ECO:0000313" key="2">
    <source>
        <dbReference type="EMBL" id="RFN54043.1"/>
    </source>
</evidence>
<keyword evidence="3" id="KW-1185">Reference proteome</keyword>
<sequence>MKPSILTLAAVLAMSGVGESRKWDCQSVGKGRPSNQKLKDAAWDFDRLFGKNLLTARSNQCYVSQCKGHYFAFCNTSGVTRKEKAGHRGKAKDQGLPRGQGDNCNVSVGHWISDSNNVYHFGSLKNLNSNDSCYLKKAKCGVFRADIRRC</sequence>
<evidence type="ECO:0008006" key="4">
    <source>
        <dbReference type="Google" id="ProtNLM"/>
    </source>
</evidence>